<keyword evidence="2" id="KW-0805">Transcription regulation</keyword>
<sequence length="65" mass="7114">MRALPVNLRRALALHYLYDLSIEEIAAETGAPTGTVKSWLARGRERLAAHLDAGTAATELEVRRA</sequence>
<evidence type="ECO:0000256" key="3">
    <source>
        <dbReference type="ARBA" id="ARBA00023082"/>
    </source>
</evidence>
<evidence type="ECO:0000256" key="1">
    <source>
        <dbReference type="ARBA" id="ARBA00010641"/>
    </source>
</evidence>
<evidence type="ECO:0000256" key="4">
    <source>
        <dbReference type="ARBA" id="ARBA00023163"/>
    </source>
</evidence>
<proteinExistence type="inferred from homology"/>
<dbReference type="EMBL" id="BONE01000153">
    <property type="protein sequence ID" value="GIF78512.1"/>
    <property type="molecule type" value="Genomic_DNA"/>
</dbReference>
<gene>
    <name evidence="6" type="ORF">Asi02nite_80300</name>
</gene>
<dbReference type="Proteomes" id="UP000604117">
    <property type="component" value="Unassembled WGS sequence"/>
</dbReference>
<dbReference type="InterPro" id="IPR036388">
    <property type="entry name" value="WH-like_DNA-bd_sf"/>
</dbReference>
<keyword evidence="3" id="KW-0731">Sigma factor</keyword>
<evidence type="ECO:0000313" key="6">
    <source>
        <dbReference type="EMBL" id="GIF78512.1"/>
    </source>
</evidence>
<organism evidence="6 7">
    <name type="scientific">Asanoa siamensis</name>
    <dbReference type="NCBI Taxonomy" id="926357"/>
    <lineage>
        <taxon>Bacteria</taxon>
        <taxon>Bacillati</taxon>
        <taxon>Actinomycetota</taxon>
        <taxon>Actinomycetes</taxon>
        <taxon>Micromonosporales</taxon>
        <taxon>Micromonosporaceae</taxon>
        <taxon>Asanoa</taxon>
    </lineage>
</organism>
<dbReference type="SUPFAM" id="SSF88659">
    <property type="entry name" value="Sigma3 and sigma4 domains of RNA polymerase sigma factors"/>
    <property type="match status" value="1"/>
</dbReference>
<feature type="domain" description="RNA polymerase sigma factor 70 region 4 type 2" evidence="5">
    <location>
        <begin position="1"/>
        <end position="47"/>
    </location>
</feature>
<dbReference type="Pfam" id="PF08281">
    <property type="entry name" value="Sigma70_r4_2"/>
    <property type="match status" value="1"/>
</dbReference>
<accession>A0ABQ4D4R4</accession>
<dbReference type="InterPro" id="IPR013324">
    <property type="entry name" value="RNA_pol_sigma_r3/r4-like"/>
</dbReference>
<dbReference type="Gene3D" id="1.10.10.10">
    <property type="entry name" value="Winged helix-like DNA-binding domain superfamily/Winged helix DNA-binding domain"/>
    <property type="match status" value="1"/>
</dbReference>
<comment type="caution">
    <text evidence="6">The sequence shown here is derived from an EMBL/GenBank/DDBJ whole genome shotgun (WGS) entry which is preliminary data.</text>
</comment>
<name>A0ABQ4D4R4_9ACTN</name>
<keyword evidence="4" id="KW-0804">Transcription</keyword>
<protein>
    <recommendedName>
        <fullName evidence="5">RNA polymerase sigma factor 70 region 4 type 2 domain-containing protein</fullName>
    </recommendedName>
</protein>
<reference evidence="6 7" key="1">
    <citation type="submission" date="2021-01" db="EMBL/GenBank/DDBJ databases">
        <title>Whole genome shotgun sequence of Asanoa siamensis NBRC 107932.</title>
        <authorList>
            <person name="Komaki H."/>
            <person name="Tamura T."/>
        </authorList>
    </citation>
    <scope>NUCLEOTIDE SEQUENCE [LARGE SCALE GENOMIC DNA]</scope>
    <source>
        <strain evidence="6 7">NBRC 107932</strain>
    </source>
</reference>
<comment type="similarity">
    <text evidence="1">Belongs to the sigma-70 factor family. ECF subfamily.</text>
</comment>
<evidence type="ECO:0000256" key="2">
    <source>
        <dbReference type="ARBA" id="ARBA00023015"/>
    </source>
</evidence>
<keyword evidence="7" id="KW-1185">Reference proteome</keyword>
<evidence type="ECO:0000259" key="5">
    <source>
        <dbReference type="Pfam" id="PF08281"/>
    </source>
</evidence>
<dbReference type="CDD" id="cd06171">
    <property type="entry name" value="Sigma70_r4"/>
    <property type="match status" value="1"/>
</dbReference>
<evidence type="ECO:0000313" key="7">
    <source>
        <dbReference type="Proteomes" id="UP000604117"/>
    </source>
</evidence>
<dbReference type="InterPro" id="IPR013249">
    <property type="entry name" value="RNA_pol_sigma70_r4_t2"/>
</dbReference>